<name>A0A4R8C3P2_9ACTN</name>
<dbReference type="GO" id="GO:0003677">
    <property type="term" value="F:DNA binding"/>
    <property type="evidence" value="ECO:0007669"/>
    <property type="project" value="InterPro"/>
</dbReference>
<comment type="caution">
    <text evidence="2">The sequence shown here is derived from an EMBL/GenBank/DDBJ whole genome shotgun (WGS) entry which is preliminary data.</text>
</comment>
<accession>A0A4R8C3P2</accession>
<gene>
    <name evidence="2" type="ORF">EV653_4178</name>
</gene>
<reference evidence="2 3" key="1">
    <citation type="submission" date="2019-03" db="EMBL/GenBank/DDBJ databases">
        <title>Genomic Encyclopedia of Type Strains, Phase III (KMG-III): the genomes of soil and plant-associated and newly described type strains.</title>
        <authorList>
            <person name="Whitman W."/>
        </authorList>
    </citation>
    <scope>NUCLEOTIDE SEQUENCE [LARGE SCALE GENOMIC DNA]</scope>
    <source>
        <strain evidence="2 3">VKM Ac-2573</strain>
    </source>
</reference>
<dbReference type="InterPro" id="IPR001387">
    <property type="entry name" value="Cro/C1-type_HTH"/>
</dbReference>
<protein>
    <submittedName>
        <fullName evidence="2">Helix-turn-helix protein</fullName>
    </submittedName>
</protein>
<dbReference type="Proteomes" id="UP000295146">
    <property type="component" value="Unassembled WGS sequence"/>
</dbReference>
<evidence type="ECO:0000313" key="3">
    <source>
        <dbReference type="Proteomes" id="UP000295146"/>
    </source>
</evidence>
<dbReference type="CDD" id="cd00093">
    <property type="entry name" value="HTH_XRE"/>
    <property type="match status" value="1"/>
</dbReference>
<dbReference type="SUPFAM" id="SSF47413">
    <property type="entry name" value="lambda repressor-like DNA-binding domains"/>
    <property type="match status" value="1"/>
</dbReference>
<evidence type="ECO:0000313" key="2">
    <source>
        <dbReference type="EMBL" id="TDW70144.1"/>
    </source>
</evidence>
<sequence>MFEHVEDVESFAGALQRVRRHAGLSYRQLADRAHYSHPHLIRATSGKQLPTWEVAHAFLTGCGVPADLLPVWRRRWEEASRDPRDIVGLLESAEDLENLGAAVAALVRPRSLRALEQETGIPRTTIQAWLRGSRLARPDRLDHLVRSVGATPAERAAVADAVQRLSPGPEQLGAARERLSASQERLGVARERLSSGRLRAAPAA</sequence>
<dbReference type="InterPro" id="IPR010982">
    <property type="entry name" value="Lambda_DNA-bd_dom_sf"/>
</dbReference>
<dbReference type="Pfam" id="PF13560">
    <property type="entry name" value="HTH_31"/>
    <property type="match status" value="1"/>
</dbReference>
<dbReference type="SMART" id="SM00530">
    <property type="entry name" value="HTH_XRE"/>
    <property type="match status" value="2"/>
</dbReference>
<evidence type="ECO:0000259" key="1">
    <source>
        <dbReference type="PROSITE" id="PS50943"/>
    </source>
</evidence>
<dbReference type="AlphaFoldDB" id="A0A4R8C3P2"/>
<dbReference type="Gene3D" id="1.10.260.40">
    <property type="entry name" value="lambda repressor-like DNA-binding domains"/>
    <property type="match status" value="1"/>
</dbReference>
<keyword evidence="3" id="KW-1185">Reference proteome</keyword>
<feature type="domain" description="HTH cro/C1-type" evidence="1">
    <location>
        <begin position="15"/>
        <end position="69"/>
    </location>
</feature>
<organism evidence="2 3">
    <name type="scientific">Kribbella pratensis</name>
    <dbReference type="NCBI Taxonomy" id="2512112"/>
    <lineage>
        <taxon>Bacteria</taxon>
        <taxon>Bacillati</taxon>
        <taxon>Actinomycetota</taxon>
        <taxon>Actinomycetes</taxon>
        <taxon>Propionibacteriales</taxon>
        <taxon>Kribbellaceae</taxon>
        <taxon>Kribbella</taxon>
    </lineage>
</organism>
<dbReference type="EMBL" id="SODP01000002">
    <property type="protein sequence ID" value="TDW70144.1"/>
    <property type="molecule type" value="Genomic_DNA"/>
</dbReference>
<proteinExistence type="predicted"/>
<dbReference type="PROSITE" id="PS50943">
    <property type="entry name" value="HTH_CROC1"/>
    <property type="match status" value="1"/>
</dbReference>
<dbReference type="OrthoDB" id="3688891at2"/>